<feature type="transmembrane region" description="Helical" evidence="1">
    <location>
        <begin position="100"/>
        <end position="123"/>
    </location>
</feature>
<organism evidence="2 3">
    <name type="scientific">Jatropha curcas</name>
    <name type="common">Barbados nut</name>
    <dbReference type="NCBI Taxonomy" id="180498"/>
    <lineage>
        <taxon>Eukaryota</taxon>
        <taxon>Viridiplantae</taxon>
        <taxon>Streptophyta</taxon>
        <taxon>Embryophyta</taxon>
        <taxon>Tracheophyta</taxon>
        <taxon>Spermatophyta</taxon>
        <taxon>Magnoliopsida</taxon>
        <taxon>eudicotyledons</taxon>
        <taxon>Gunneridae</taxon>
        <taxon>Pentapetalae</taxon>
        <taxon>rosids</taxon>
        <taxon>fabids</taxon>
        <taxon>Malpighiales</taxon>
        <taxon>Euphorbiaceae</taxon>
        <taxon>Crotonoideae</taxon>
        <taxon>Jatropheae</taxon>
        <taxon>Jatropha</taxon>
    </lineage>
</organism>
<keyword evidence="1" id="KW-0472">Membrane</keyword>
<gene>
    <name evidence="2" type="ORF">JCGZ_15011</name>
</gene>
<keyword evidence="1" id="KW-1133">Transmembrane helix</keyword>
<name>A0A067K631_JATCU</name>
<keyword evidence="3" id="KW-1185">Reference proteome</keyword>
<sequence length="159" mass="16985">MVGISWQLLTQIQDFLLGTGVLPGPGVPGSGSLKDSARVVLSNTVWRGSRARACAMARPGACASLEVWNVCSTGVLQLHGPSLYLQCGHGRARLWKSRAVVARACGSAWAGACAPLTLCLVYLVFSTGVLMSTVWGVLTIFCLIFVFFLQNPTIFLKIK</sequence>
<proteinExistence type="predicted"/>
<accession>A0A067K631</accession>
<reference evidence="2 3" key="1">
    <citation type="journal article" date="2014" name="PLoS ONE">
        <title>Global Analysis of Gene Expression Profiles in Physic Nut (Jatropha curcas L.) Seedlings Exposed to Salt Stress.</title>
        <authorList>
            <person name="Zhang L."/>
            <person name="Zhang C."/>
            <person name="Wu P."/>
            <person name="Chen Y."/>
            <person name="Li M."/>
            <person name="Jiang H."/>
            <person name="Wu G."/>
        </authorList>
    </citation>
    <scope>NUCLEOTIDE SEQUENCE [LARGE SCALE GENOMIC DNA]</scope>
    <source>
        <strain evidence="3">cv. GZQX0401</strain>
        <tissue evidence="2">Young leaves</tissue>
    </source>
</reference>
<feature type="transmembrane region" description="Helical" evidence="1">
    <location>
        <begin position="129"/>
        <end position="149"/>
    </location>
</feature>
<dbReference type="EMBL" id="KK914602">
    <property type="protein sequence ID" value="KDP31686.1"/>
    <property type="molecule type" value="Genomic_DNA"/>
</dbReference>
<protein>
    <submittedName>
        <fullName evidence="2">Uncharacterized protein</fullName>
    </submittedName>
</protein>
<evidence type="ECO:0000313" key="3">
    <source>
        <dbReference type="Proteomes" id="UP000027138"/>
    </source>
</evidence>
<dbReference type="Proteomes" id="UP000027138">
    <property type="component" value="Unassembled WGS sequence"/>
</dbReference>
<evidence type="ECO:0000313" key="2">
    <source>
        <dbReference type="EMBL" id="KDP31686.1"/>
    </source>
</evidence>
<keyword evidence="1" id="KW-0812">Transmembrane</keyword>
<dbReference type="AlphaFoldDB" id="A0A067K631"/>
<evidence type="ECO:0000256" key="1">
    <source>
        <dbReference type="SAM" id="Phobius"/>
    </source>
</evidence>